<dbReference type="InterPro" id="IPR013241">
    <property type="entry name" value="RNase_P_Pop3"/>
</dbReference>
<dbReference type="PANTHER" id="PTHR28272:SF1">
    <property type="entry name" value="RIBONUCLEASES P_MRP PROTEIN SUBUNIT POP3"/>
    <property type="match status" value="1"/>
</dbReference>
<dbReference type="GO" id="GO:0005829">
    <property type="term" value="C:cytosol"/>
    <property type="evidence" value="ECO:0007669"/>
    <property type="project" value="TreeGrafter"/>
</dbReference>
<reference evidence="2" key="1">
    <citation type="journal article" date="2021" name="Open Biol.">
        <title>Shared evolutionary footprints suggest mitochondrial oxidative damage underlies multiple complex I losses in fungi.</title>
        <authorList>
            <person name="Schikora-Tamarit M.A."/>
            <person name="Marcet-Houben M."/>
            <person name="Nosek J."/>
            <person name="Gabaldon T."/>
        </authorList>
    </citation>
    <scope>NUCLEOTIDE SEQUENCE</scope>
    <source>
        <strain evidence="2">NCAIM Y.01608</strain>
    </source>
</reference>
<dbReference type="Pfam" id="PF08228">
    <property type="entry name" value="RNase_P_pop3"/>
    <property type="match status" value="1"/>
</dbReference>
<proteinExistence type="predicted"/>
<sequence>MNNQDRVQKPSKPATNSLKQAEKKKREVFKAVLASPYSRRNLWPAVSVELQNNLVDLLCSILEEIGTFNRLSQAEKNSSGLEKPSISEYVIYGFNSCMKALEEQSKKIQSMKLVLNSDHTLRYLFVCKLDMTTPLLFQHFPILSAYANVKLIQLPKNTHQKLQRVLGLKKPIEVLVLAKGAAKMYPLLAELAEGVEDVDIEFLRSGPFEAKIKHILTQQTVKK</sequence>
<keyword evidence="3" id="KW-1185">Reference proteome</keyword>
<accession>A0A9P8P434</accession>
<dbReference type="AlphaFoldDB" id="A0A9P8P434"/>
<dbReference type="Gene3D" id="3.30.1330.30">
    <property type="match status" value="1"/>
</dbReference>
<organism evidence="2 3">
    <name type="scientific">Ogataea polymorpha</name>
    <dbReference type="NCBI Taxonomy" id="460523"/>
    <lineage>
        <taxon>Eukaryota</taxon>
        <taxon>Fungi</taxon>
        <taxon>Dikarya</taxon>
        <taxon>Ascomycota</taxon>
        <taxon>Saccharomycotina</taxon>
        <taxon>Pichiomycetes</taxon>
        <taxon>Pichiales</taxon>
        <taxon>Pichiaceae</taxon>
        <taxon>Ogataea</taxon>
    </lineage>
</organism>
<protein>
    <submittedName>
        <fullName evidence="2">Uncharacterized protein</fullName>
    </submittedName>
</protein>
<dbReference type="PANTHER" id="PTHR28272">
    <property type="entry name" value="RIBONUCLEASES P/MRP PROTEIN SUBUNIT POP3"/>
    <property type="match status" value="1"/>
</dbReference>
<dbReference type="GO" id="GO:0004526">
    <property type="term" value="F:ribonuclease P activity"/>
    <property type="evidence" value="ECO:0007669"/>
    <property type="project" value="TreeGrafter"/>
</dbReference>
<evidence type="ECO:0000313" key="2">
    <source>
        <dbReference type="EMBL" id="KAH3664691.1"/>
    </source>
</evidence>
<gene>
    <name evidence="2" type="ORF">OGATHE_003506</name>
</gene>
<dbReference type="GO" id="GO:0008033">
    <property type="term" value="P:tRNA processing"/>
    <property type="evidence" value="ECO:0007669"/>
    <property type="project" value="InterPro"/>
</dbReference>
<dbReference type="GO" id="GO:0034965">
    <property type="term" value="P:intronic box C/D snoRNA processing"/>
    <property type="evidence" value="ECO:0007669"/>
    <property type="project" value="TreeGrafter"/>
</dbReference>
<dbReference type="GO" id="GO:0005655">
    <property type="term" value="C:nucleolar ribonuclease P complex"/>
    <property type="evidence" value="ECO:0007669"/>
    <property type="project" value="TreeGrafter"/>
</dbReference>
<dbReference type="GO" id="GO:0000171">
    <property type="term" value="F:ribonuclease MRP activity"/>
    <property type="evidence" value="ECO:0007669"/>
    <property type="project" value="TreeGrafter"/>
</dbReference>
<name>A0A9P8P434_9ASCO</name>
<dbReference type="Proteomes" id="UP000788993">
    <property type="component" value="Unassembled WGS sequence"/>
</dbReference>
<comment type="caution">
    <text evidence="2">The sequence shown here is derived from an EMBL/GenBank/DDBJ whole genome shotgun (WGS) entry which is preliminary data.</text>
</comment>
<dbReference type="EMBL" id="JAEUBD010001178">
    <property type="protein sequence ID" value="KAH3664691.1"/>
    <property type="molecule type" value="Genomic_DNA"/>
</dbReference>
<dbReference type="OrthoDB" id="20109at2759"/>
<feature type="region of interest" description="Disordered" evidence="1">
    <location>
        <begin position="1"/>
        <end position="22"/>
    </location>
</feature>
<evidence type="ECO:0000256" key="1">
    <source>
        <dbReference type="SAM" id="MobiDB-lite"/>
    </source>
</evidence>
<reference evidence="2" key="2">
    <citation type="submission" date="2021-01" db="EMBL/GenBank/DDBJ databases">
        <authorList>
            <person name="Schikora-Tamarit M.A."/>
        </authorList>
    </citation>
    <scope>NUCLEOTIDE SEQUENCE</scope>
    <source>
        <strain evidence="2">NCAIM Y.01608</strain>
    </source>
</reference>
<dbReference type="GO" id="GO:0000172">
    <property type="term" value="C:ribonuclease MRP complex"/>
    <property type="evidence" value="ECO:0007669"/>
    <property type="project" value="TreeGrafter"/>
</dbReference>
<evidence type="ECO:0000313" key="3">
    <source>
        <dbReference type="Proteomes" id="UP000788993"/>
    </source>
</evidence>
<dbReference type="GO" id="GO:0006364">
    <property type="term" value="P:rRNA processing"/>
    <property type="evidence" value="ECO:0007669"/>
    <property type="project" value="InterPro"/>
</dbReference>
<dbReference type="InterPro" id="IPR029064">
    <property type="entry name" value="Ribosomal_eL30-like_sf"/>
</dbReference>